<sequence length="90" mass="10094">MVNVEVVYAAADQKITQIKLCLPDNSTVADALDHSNIYIKQPETKDLALGVFGKQVSLEYVLSSGDRIEIYRPLALDPMERRRKRAGKFA</sequence>
<dbReference type="NCBIfam" id="NF002490">
    <property type="entry name" value="PRK01777.1"/>
    <property type="match status" value="1"/>
</dbReference>
<dbReference type="STRING" id="454.Lisr_0932"/>
<dbReference type="InterPro" id="IPR005346">
    <property type="entry name" value="RnfH"/>
</dbReference>
<keyword evidence="4" id="KW-1185">Reference proteome</keyword>
<dbReference type="PANTHER" id="PTHR37483">
    <property type="entry name" value="UPF0125 PROTEIN RATB"/>
    <property type="match status" value="1"/>
</dbReference>
<accession>A0A0W0W6E1</accession>
<dbReference type="PATRIC" id="fig|454.4.peg.1000"/>
<dbReference type="AlphaFoldDB" id="A0A0W0W6E1"/>
<dbReference type="InterPro" id="IPR016155">
    <property type="entry name" value="Mopterin_synth/thiamin_S_b"/>
</dbReference>
<dbReference type="Pfam" id="PF03658">
    <property type="entry name" value="Ub-RnfH"/>
    <property type="match status" value="1"/>
</dbReference>
<dbReference type="PANTHER" id="PTHR37483:SF1">
    <property type="entry name" value="UPF0125 PROTEIN RATB"/>
    <property type="match status" value="1"/>
</dbReference>
<evidence type="ECO:0000256" key="2">
    <source>
        <dbReference type="HAMAP-Rule" id="MF_00460"/>
    </source>
</evidence>
<dbReference type="Gene3D" id="3.10.20.280">
    <property type="entry name" value="RnfH-like"/>
    <property type="match status" value="1"/>
</dbReference>
<organism evidence="3 4">
    <name type="scientific">Legionella israelensis</name>
    <dbReference type="NCBI Taxonomy" id="454"/>
    <lineage>
        <taxon>Bacteria</taxon>
        <taxon>Pseudomonadati</taxon>
        <taxon>Pseudomonadota</taxon>
        <taxon>Gammaproteobacteria</taxon>
        <taxon>Legionellales</taxon>
        <taxon>Legionellaceae</taxon>
        <taxon>Legionella</taxon>
    </lineage>
</organism>
<gene>
    <name evidence="3" type="primary">pasI</name>
    <name evidence="3" type="ORF">Lisr_0932</name>
</gene>
<dbReference type="InterPro" id="IPR037021">
    <property type="entry name" value="RnfH_sf"/>
</dbReference>
<dbReference type="OrthoDB" id="9796575at2"/>
<reference evidence="3 4" key="1">
    <citation type="submission" date="2015-11" db="EMBL/GenBank/DDBJ databases">
        <title>Genomic analysis of 38 Legionella species identifies large and diverse effector repertoires.</title>
        <authorList>
            <person name="Burstein D."/>
            <person name="Amaro F."/>
            <person name="Zusman T."/>
            <person name="Lifshitz Z."/>
            <person name="Cohen O."/>
            <person name="Gilbert J.A."/>
            <person name="Pupko T."/>
            <person name="Shuman H.A."/>
            <person name="Segal G."/>
        </authorList>
    </citation>
    <scope>NUCLEOTIDE SEQUENCE [LARGE SCALE GENOMIC DNA]</scope>
    <source>
        <strain evidence="3 4">Bercovier 4</strain>
    </source>
</reference>
<dbReference type="RefSeq" id="WP_058501301.1">
    <property type="nucleotide sequence ID" value="NZ_CAAAJA010000073.1"/>
</dbReference>
<dbReference type="SUPFAM" id="SSF54285">
    <property type="entry name" value="MoaD/ThiS"/>
    <property type="match status" value="1"/>
</dbReference>
<evidence type="ECO:0000256" key="1">
    <source>
        <dbReference type="ARBA" id="ARBA00010645"/>
    </source>
</evidence>
<evidence type="ECO:0000313" key="4">
    <source>
        <dbReference type="Proteomes" id="UP000054761"/>
    </source>
</evidence>
<protein>
    <recommendedName>
        <fullName evidence="2">UPF0125 protein Lisr_0932</fullName>
    </recommendedName>
</protein>
<dbReference type="EMBL" id="LNYH01000044">
    <property type="protein sequence ID" value="KTD27901.1"/>
    <property type="molecule type" value="Genomic_DNA"/>
</dbReference>
<dbReference type="HAMAP" id="MF_00460">
    <property type="entry name" value="UPF0125_RnfH"/>
    <property type="match status" value="1"/>
</dbReference>
<evidence type="ECO:0000313" key="3">
    <source>
        <dbReference type="EMBL" id="KTD27901.1"/>
    </source>
</evidence>
<comment type="caution">
    <text evidence="3">The sequence shown here is derived from an EMBL/GenBank/DDBJ whole genome shotgun (WGS) entry which is preliminary data.</text>
</comment>
<comment type="similarity">
    <text evidence="1 2">Belongs to the UPF0125 (RnfH) family.</text>
</comment>
<dbReference type="Proteomes" id="UP000054761">
    <property type="component" value="Unassembled WGS sequence"/>
</dbReference>
<name>A0A0W0W6E1_9GAMM</name>
<proteinExistence type="inferred from homology"/>